<feature type="region of interest" description="Disordered" evidence="1">
    <location>
        <begin position="50"/>
        <end position="86"/>
    </location>
</feature>
<reference evidence="2" key="1">
    <citation type="submission" date="2019-12" db="EMBL/GenBank/DDBJ databases">
        <title>Genome sequence of Babesia ovis.</title>
        <authorList>
            <person name="Yamagishi J."/>
            <person name="Sevinc F."/>
            <person name="Xuan X."/>
        </authorList>
    </citation>
    <scope>NUCLEOTIDE SEQUENCE</scope>
    <source>
        <strain evidence="2">Selcuk</strain>
    </source>
</reference>
<organism evidence="2 3">
    <name type="scientific">Babesia ovis</name>
    <dbReference type="NCBI Taxonomy" id="5869"/>
    <lineage>
        <taxon>Eukaryota</taxon>
        <taxon>Sar</taxon>
        <taxon>Alveolata</taxon>
        <taxon>Apicomplexa</taxon>
        <taxon>Aconoidasida</taxon>
        <taxon>Piroplasmida</taxon>
        <taxon>Babesiidae</taxon>
        <taxon>Babesia</taxon>
    </lineage>
</organism>
<feature type="compositionally biased region" description="Basic residues" evidence="1">
    <location>
        <begin position="60"/>
        <end position="72"/>
    </location>
</feature>
<sequence>MGNDRTHSKAKQTGNGGNRPNASDNRIGNRADTGRQMVPFFTDEDKGFIQNINLNGTRPGKPRRQSGNHKRVSKETPLPQFSGREVGVNTLPIGQFSLTSNSEQPLGLDLAQIKEVGAKVRNGSNVIDLFGKMAVSKYDMDNDTNSERPGSNYTMSTTFETVYNLEYSETGSEAQDVESYYCDNLRTTARIAHWMRHEEMAMPTPFGMDPRLPNRYGIQSMPRSQGPSPLGPEVPTKVTRRPKAAYAFSKYVCSPDPSSIPVPWTQ</sequence>
<protein>
    <submittedName>
        <fullName evidence="2">N-terminus replication primase, putative</fullName>
    </submittedName>
</protein>
<dbReference type="Proteomes" id="UP001057455">
    <property type="component" value="Unassembled WGS sequence"/>
</dbReference>
<dbReference type="EMBL" id="BLIY01000006">
    <property type="protein sequence ID" value="GFE53528.1"/>
    <property type="molecule type" value="Genomic_DNA"/>
</dbReference>
<feature type="region of interest" description="Disordered" evidence="1">
    <location>
        <begin position="1"/>
        <end position="36"/>
    </location>
</feature>
<gene>
    <name evidence="2" type="ORF">BaOVIS_009320</name>
</gene>
<name>A0A9W5T956_BABOV</name>
<feature type="region of interest" description="Disordered" evidence="1">
    <location>
        <begin position="217"/>
        <end position="238"/>
    </location>
</feature>
<keyword evidence="3" id="KW-1185">Reference proteome</keyword>
<accession>A0A9W5T956</accession>
<dbReference type="AlphaFoldDB" id="A0A9W5T956"/>
<evidence type="ECO:0000313" key="2">
    <source>
        <dbReference type="EMBL" id="GFE53528.1"/>
    </source>
</evidence>
<proteinExistence type="predicted"/>
<dbReference type="OrthoDB" id="366204at2759"/>
<comment type="caution">
    <text evidence="2">The sequence shown here is derived from an EMBL/GenBank/DDBJ whole genome shotgun (WGS) entry which is preliminary data.</text>
</comment>
<evidence type="ECO:0000256" key="1">
    <source>
        <dbReference type="SAM" id="MobiDB-lite"/>
    </source>
</evidence>
<evidence type="ECO:0000313" key="3">
    <source>
        <dbReference type="Proteomes" id="UP001057455"/>
    </source>
</evidence>